<feature type="domain" description="BFD-like [2Fe-2S]-binding" evidence="2">
    <location>
        <begin position="409"/>
        <end position="462"/>
    </location>
</feature>
<evidence type="ECO:0000259" key="2">
    <source>
        <dbReference type="Pfam" id="PF04324"/>
    </source>
</evidence>
<dbReference type="Gene3D" id="1.10.10.1100">
    <property type="entry name" value="BFD-like [2Fe-2S]-binding domain"/>
    <property type="match status" value="1"/>
</dbReference>
<evidence type="ECO:0000259" key="1">
    <source>
        <dbReference type="Pfam" id="PF01266"/>
    </source>
</evidence>
<dbReference type="Proteomes" id="UP000655208">
    <property type="component" value="Unassembled WGS sequence"/>
</dbReference>
<dbReference type="EMBL" id="BMNA01000004">
    <property type="protein sequence ID" value="GGM05018.1"/>
    <property type="molecule type" value="Genomic_DNA"/>
</dbReference>
<dbReference type="PANTHER" id="PTHR42720">
    <property type="entry name" value="GLYCEROL-3-PHOSPHATE DEHYDROGENASE"/>
    <property type="match status" value="1"/>
</dbReference>
<sequence length="474" mass="50280">MNHQPGGAGQPWDVAVIGGGIVGCAIARELSGRELSVVLIEARDDVGDGTSKANTAILHTGFDATPGTLESRLVRRGHELLGDYAARTGIPVERTGALLVAWDAEQLAALPALRDKALHNGYQHCRLVDAAEVYRLEPHLGPGALGGLTVPDESIICTWTTNLALATDAVRRGTRLELGFSVDTVHRDGDVTVLGAAGGATVRARWVVNAAGLGADRVDALFGHHRFTVTPRRGELIVYDKLARPLVQRIVLPVPTARGKGVLVSPTIYGNVMLGPTSENIDDRTATGTTEQGLEFLLGRGRALLPALLDEEVTATYAGLRAATENSDYVVHVDAAQRYLLAGGIRSTGLTAGMAIAEHVRELLAEAGLDAPARTDVPPPPRMPNLGEAFVRPYQDAELIARDPEYGRVVCFCERVTVGEIRDALCSTVPPRTLDGLRRRTRAVNGRCQGFFCSAEVGELLAAGTRGDATGAAR</sequence>
<evidence type="ECO:0000313" key="3">
    <source>
        <dbReference type="EMBL" id="GGM05018.1"/>
    </source>
</evidence>
<dbReference type="SUPFAM" id="SSF54373">
    <property type="entry name" value="FAD-linked reductases, C-terminal domain"/>
    <property type="match status" value="1"/>
</dbReference>
<dbReference type="InterPro" id="IPR036188">
    <property type="entry name" value="FAD/NAD-bd_sf"/>
</dbReference>
<feature type="domain" description="FAD dependent oxidoreductase" evidence="1">
    <location>
        <begin position="13"/>
        <end position="363"/>
    </location>
</feature>
<dbReference type="AlphaFoldDB" id="A0A917SZ24"/>
<dbReference type="InterPro" id="IPR006076">
    <property type="entry name" value="FAD-dep_OxRdtase"/>
</dbReference>
<name>A0A917SZ24_9ACTN</name>
<dbReference type="Pfam" id="PF01266">
    <property type="entry name" value="DAO"/>
    <property type="match status" value="1"/>
</dbReference>
<dbReference type="InterPro" id="IPR052745">
    <property type="entry name" value="G3P_Oxidase/Oxidoreductase"/>
</dbReference>
<dbReference type="PANTHER" id="PTHR42720:SF1">
    <property type="entry name" value="GLYCEROL 3-PHOSPHATE OXIDASE"/>
    <property type="match status" value="1"/>
</dbReference>
<dbReference type="Gene3D" id="3.50.50.60">
    <property type="entry name" value="FAD/NAD(P)-binding domain"/>
    <property type="match status" value="1"/>
</dbReference>
<accession>A0A917SZ24</accession>
<evidence type="ECO:0000313" key="4">
    <source>
        <dbReference type="Proteomes" id="UP000655208"/>
    </source>
</evidence>
<protein>
    <submittedName>
        <fullName evidence="3">FAD/NAD(P)-binding oxidoreductase</fullName>
    </submittedName>
</protein>
<keyword evidence="4" id="KW-1185">Reference proteome</keyword>
<reference evidence="3" key="2">
    <citation type="submission" date="2020-09" db="EMBL/GenBank/DDBJ databases">
        <authorList>
            <person name="Sun Q."/>
            <person name="Zhou Y."/>
        </authorList>
    </citation>
    <scope>NUCLEOTIDE SEQUENCE</scope>
    <source>
        <strain evidence="3">CGMCC 4.7308</strain>
    </source>
</reference>
<gene>
    <name evidence="3" type="ORF">GCM10011594_26560</name>
</gene>
<comment type="caution">
    <text evidence="3">The sequence shown here is derived from an EMBL/GenBank/DDBJ whole genome shotgun (WGS) entry which is preliminary data.</text>
</comment>
<dbReference type="Pfam" id="PF04324">
    <property type="entry name" value="Fer2_BFD"/>
    <property type="match status" value="1"/>
</dbReference>
<dbReference type="SUPFAM" id="SSF51905">
    <property type="entry name" value="FAD/NAD(P)-binding domain"/>
    <property type="match status" value="1"/>
</dbReference>
<proteinExistence type="predicted"/>
<reference evidence="3" key="1">
    <citation type="journal article" date="2014" name="Int. J. Syst. Evol. Microbiol.">
        <title>Complete genome sequence of Corynebacterium casei LMG S-19264T (=DSM 44701T), isolated from a smear-ripened cheese.</title>
        <authorList>
            <consortium name="US DOE Joint Genome Institute (JGI-PGF)"/>
            <person name="Walter F."/>
            <person name="Albersmeier A."/>
            <person name="Kalinowski J."/>
            <person name="Ruckert C."/>
        </authorList>
    </citation>
    <scope>NUCLEOTIDE SEQUENCE</scope>
    <source>
        <strain evidence="3">CGMCC 4.7308</strain>
    </source>
</reference>
<dbReference type="Gene3D" id="3.30.9.10">
    <property type="entry name" value="D-Amino Acid Oxidase, subunit A, domain 2"/>
    <property type="match status" value="1"/>
</dbReference>
<dbReference type="InterPro" id="IPR007419">
    <property type="entry name" value="BFD-like_2Fe2S-bd_dom"/>
</dbReference>
<dbReference type="RefSeq" id="WP_188942103.1">
    <property type="nucleotide sequence ID" value="NZ_BMNA01000004.1"/>
</dbReference>
<dbReference type="InterPro" id="IPR041854">
    <property type="entry name" value="BFD-like_2Fe2S-bd_dom_sf"/>
</dbReference>
<organism evidence="3 4">
    <name type="scientific">Nakamurella endophytica</name>
    <dbReference type="NCBI Taxonomy" id="1748367"/>
    <lineage>
        <taxon>Bacteria</taxon>
        <taxon>Bacillati</taxon>
        <taxon>Actinomycetota</taxon>
        <taxon>Actinomycetes</taxon>
        <taxon>Nakamurellales</taxon>
        <taxon>Nakamurellaceae</taxon>
        <taxon>Nakamurella</taxon>
    </lineage>
</organism>
<dbReference type="CDD" id="cd19946">
    <property type="entry name" value="GlpA-like_Fer2_BFD-like"/>
    <property type="match status" value="1"/>
</dbReference>